<dbReference type="EMBL" id="JAPNKE010000002">
    <property type="protein sequence ID" value="MCY1008355.1"/>
    <property type="molecule type" value="Genomic_DNA"/>
</dbReference>
<evidence type="ECO:0000313" key="1">
    <source>
        <dbReference type="EMBL" id="MCY1008355.1"/>
    </source>
</evidence>
<dbReference type="Proteomes" id="UP001150924">
    <property type="component" value="Unassembled WGS sequence"/>
</dbReference>
<comment type="caution">
    <text evidence="1">The sequence shown here is derived from an EMBL/GenBank/DDBJ whole genome shotgun (WGS) entry which is preliminary data.</text>
</comment>
<organism evidence="1 2">
    <name type="scientific">Nannocystis pusilla</name>
    <dbReference type="NCBI Taxonomy" id="889268"/>
    <lineage>
        <taxon>Bacteria</taxon>
        <taxon>Pseudomonadati</taxon>
        <taxon>Myxococcota</taxon>
        <taxon>Polyangia</taxon>
        <taxon>Nannocystales</taxon>
        <taxon>Nannocystaceae</taxon>
        <taxon>Nannocystis</taxon>
    </lineage>
</organism>
<evidence type="ECO:0000313" key="2">
    <source>
        <dbReference type="Proteomes" id="UP001150924"/>
    </source>
</evidence>
<name>A0A9X3ESE7_9BACT</name>
<accession>A0A9X3ESE7</accession>
<keyword evidence="2" id="KW-1185">Reference proteome</keyword>
<dbReference type="SUPFAM" id="SSF64484">
    <property type="entry name" value="beta and beta-prime subunits of DNA dependent RNA-polymerase"/>
    <property type="match status" value="1"/>
</dbReference>
<protein>
    <submittedName>
        <fullName evidence="1">Uncharacterized protein</fullName>
    </submittedName>
</protein>
<reference evidence="1" key="1">
    <citation type="submission" date="2022-11" db="EMBL/GenBank/DDBJ databases">
        <title>Minimal conservation of predation-associated metabolite biosynthetic gene clusters underscores biosynthetic potential of Myxococcota including descriptions for ten novel species: Archangium lansinium sp. nov., Myxococcus landrumus sp. nov., Nannocystis bai.</title>
        <authorList>
            <person name="Ahearne A."/>
            <person name="Stevens C."/>
            <person name="Phillips K."/>
        </authorList>
    </citation>
    <scope>NUCLEOTIDE SEQUENCE</scope>
    <source>
        <strain evidence="1">Na p29</strain>
    </source>
</reference>
<sequence length="135" mass="13891">MLGLDVVVDGDELVLTPAAAERSISWSSGQVTRSETFDVRAGAPEPGGLFCPAIFADEPGRTGHVELAAPVVPGPARPLLAALLGVSEVDLVALGVDELVARVERAEAEGQRSRAGGRDSWCGGRCWRGGRSGAG</sequence>
<gene>
    <name evidence="1" type="ORF">OV079_22915</name>
</gene>
<proteinExistence type="predicted"/>
<dbReference type="AlphaFoldDB" id="A0A9X3ESE7"/>
<dbReference type="RefSeq" id="WP_267770987.1">
    <property type="nucleotide sequence ID" value="NZ_JAPNKE010000002.1"/>
</dbReference>